<dbReference type="OrthoDB" id="10015673at2759"/>
<sequence length="210" mass="24663">EILTEPKDPKAASEATSLLKEIQSFPFILSTVIWYELLVKVNRVSKMLQQRDVQMDVAISLLDNLLKELLTFREDGYQECVKTTKIIAEQNNVIPHFPQKRVARSKRPFDYESVDDPIRNEEEQFRIEYFLLVTDQAIASFKERFKLYEDLRNNFGFLYDFRKIKTISKEDLMKNCMDFHNILQDGQNSDVDGADLLEELLSFIQIVPEN</sequence>
<dbReference type="AlphaFoldDB" id="E2AHZ3"/>
<dbReference type="STRING" id="104421.E2AHZ3"/>
<accession>E2AHZ3</accession>
<name>E2AHZ3_CAMFO</name>
<gene>
    <name evidence="1" type="ORF">EAG_00392</name>
</gene>
<protein>
    <submittedName>
        <fullName evidence="1">Uncharacterized protein</fullName>
    </submittedName>
</protein>
<dbReference type="InParanoid" id="E2AHZ3"/>
<dbReference type="OMA" id="NECHREI"/>
<dbReference type="EMBL" id="GL439605">
    <property type="protein sequence ID" value="EFN66946.1"/>
    <property type="molecule type" value="Genomic_DNA"/>
</dbReference>
<dbReference type="Proteomes" id="UP000000311">
    <property type="component" value="Unassembled WGS sequence"/>
</dbReference>
<feature type="non-terminal residue" evidence="1">
    <location>
        <position position="210"/>
    </location>
</feature>
<reference evidence="1 2" key="1">
    <citation type="journal article" date="2010" name="Science">
        <title>Genomic comparison of the ants Camponotus floridanus and Harpegnathos saltator.</title>
        <authorList>
            <person name="Bonasio R."/>
            <person name="Zhang G."/>
            <person name="Ye C."/>
            <person name="Mutti N.S."/>
            <person name="Fang X."/>
            <person name="Qin N."/>
            <person name="Donahue G."/>
            <person name="Yang P."/>
            <person name="Li Q."/>
            <person name="Li C."/>
            <person name="Zhang P."/>
            <person name="Huang Z."/>
            <person name="Berger S.L."/>
            <person name="Reinberg D."/>
            <person name="Wang J."/>
            <person name="Liebig J."/>
        </authorList>
    </citation>
    <scope>NUCLEOTIDE SEQUENCE [LARGE SCALE GENOMIC DNA]</scope>
    <source>
        <strain evidence="2">C129</strain>
    </source>
</reference>
<evidence type="ECO:0000313" key="2">
    <source>
        <dbReference type="Proteomes" id="UP000000311"/>
    </source>
</evidence>
<evidence type="ECO:0000313" key="1">
    <source>
        <dbReference type="EMBL" id="EFN66946.1"/>
    </source>
</evidence>
<proteinExistence type="predicted"/>
<feature type="non-terminal residue" evidence="1">
    <location>
        <position position="1"/>
    </location>
</feature>
<keyword evidence="2" id="KW-1185">Reference proteome</keyword>
<organism evidence="2">
    <name type="scientific">Camponotus floridanus</name>
    <name type="common">Florida carpenter ant</name>
    <dbReference type="NCBI Taxonomy" id="104421"/>
    <lineage>
        <taxon>Eukaryota</taxon>
        <taxon>Metazoa</taxon>
        <taxon>Ecdysozoa</taxon>
        <taxon>Arthropoda</taxon>
        <taxon>Hexapoda</taxon>
        <taxon>Insecta</taxon>
        <taxon>Pterygota</taxon>
        <taxon>Neoptera</taxon>
        <taxon>Endopterygota</taxon>
        <taxon>Hymenoptera</taxon>
        <taxon>Apocrita</taxon>
        <taxon>Aculeata</taxon>
        <taxon>Formicoidea</taxon>
        <taxon>Formicidae</taxon>
        <taxon>Formicinae</taxon>
        <taxon>Camponotus</taxon>
    </lineage>
</organism>